<dbReference type="EMBL" id="CM039171">
    <property type="protein sequence ID" value="KAH9797961.1"/>
    <property type="molecule type" value="Genomic_DNA"/>
</dbReference>
<accession>A0ACB8NJL0</accession>
<protein>
    <submittedName>
        <fullName evidence="1">F12F1.21 protein</fullName>
    </submittedName>
</protein>
<name>A0ACB8NJL0_CITSI</name>
<comment type="caution">
    <text evidence="1">The sequence shown here is derived from an EMBL/GenBank/DDBJ whole genome shotgun (WGS) entry which is preliminary data.</text>
</comment>
<organism evidence="1 2">
    <name type="scientific">Citrus sinensis</name>
    <name type="common">Sweet orange</name>
    <name type="synonym">Citrus aurantium var. sinensis</name>
    <dbReference type="NCBI Taxonomy" id="2711"/>
    <lineage>
        <taxon>Eukaryota</taxon>
        <taxon>Viridiplantae</taxon>
        <taxon>Streptophyta</taxon>
        <taxon>Embryophyta</taxon>
        <taxon>Tracheophyta</taxon>
        <taxon>Spermatophyta</taxon>
        <taxon>Magnoliopsida</taxon>
        <taxon>eudicotyledons</taxon>
        <taxon>Gunneridae</taxon>
        <taxon>Pentapetalae</taxon>
        <taxon>rosids</taxon>
        <taxon>malvids</taxon>
        <taxon>Sapindales</taxon>
        <taxon>Rutaceae</taxon>
        <taxon>Aurantioideae</taxon>
        <taxon>Citrus</taxon>
    </lineage>
</organism>
<reference evidence="2" key="1">
    <citation type="journal article" date="2023" name="Hortic. Res.">
        <title>A chromosome-level phased genome enabling allele-level studies in sweet orange: a case study on citrus Huanglongbing tolerance.</title>
        <authorList>
            <person name="Wu B."/>
            <person name="Yu Q."/>
            <person name="Deng Z."/>
            <person name="Duan Y."/>
            <person name="Luo F."/>
            <person name="Gmitter F. Jr."/>
        </authorList>
    </citation>
    <scope>NUCLEOTIDE SEQUENCE [LARGE SCALE GENOMIC DNA]</scope>
    <source>
        <strain evidence="2">cv. Valencia</strain>
    </source>
</reference>
<evidence type="ECO:0000313" key="1">
    <source>
        <dbReference type="EMBL" id="KAH9797961.1"/>
    </source>
</evidence>
<sequence length="129" mass="13969">MLMAMANALKATTLGPEEGSFNGAGGDNNTTSDIPLADERDLMTSLRGASRFVPRPVMKCDKNPRVCLAKDSPGPDCCKKKCCGKKCKHWQVCCKGQYVNVMSDKKHCGRCSNRCKKGSSCTFGMCSYA</sequence>
<keyword evidence="2" id="KW-1185">Reference proteome</keyword>
<dbReference type="Proteomes" id="UP000829398">
    <property type="component" value="Chromosome 2"/>
</dbReference>
<proteinExistence type="predicted"/>
<gene>
    <name evidence="1" type="ORF">KPL71_006041</name>
</gene>
<evidence type="ECO:0000313" key="2">
    <source>
        <dbReference type="Proteomes" id="UP000829398"/>
    </source>
</evidence>